<protein>
    <recommendedName>
        <fullName evidence="3">CDP-glycerol:poly(Glycerophosphate) glycerophosphotransferase</fullName>
    </recommendedName>
</protein>
<proteinExistence type="predicted"/>
<organism evidence="1 2">
    <name type="scientific">Microterricola gilva</name>
    <dbReference type="NCBI Taxonomy" id="393267"/>
    <lineage>
        <taxon>Bacteria</taxon>
        <taxon>Bacillati</taxon>
        <taxon>Actinomycetota</taxon>
        <taxon>Actinomycetes</taxon>
        <taxon>Micrococcales</taxon>
        <taxon>Microbacteriaceae</taxon>
        <taxon>Microterricola</taxon>
    </lineage>
</organism>
<gene>
    <name evidence="1" type="ORF">EV379_2873</name>
</gene>
<dbReference type="Proteomes" id="UP000291483">
    <property type="component" value="Unassembled WGS sequence"/>
</dbReference>
<sequence>MSQPASADAARTIPQALPTSEAREALAAEIIGSLAVGDHGFHSKAVLRAPFGLATLFLNATRNLFGNDKEALPPGEVLLLIANPLAHGARLASATQRSIHSRSVVTVADARFADPSLKIDYSFPGISSRSLKAATTFGRLFEGLRLRRSVPRTHQLIGSQNHFYREYLFLAQALRFIEAREIVSRLAPETVLVTDYDRHTYNWPWISAANERGLSTASLVHGSPNDSNYVPVLARNVLVWGQAQLSWFAERSPDARAIVVGRPDLSNWTADAPQRLRRVVVCHSREILSLTEVERITASVAAFQRRGLEVHLRLHPSMVEEGLDSNWARISRMASSVSGGRESFAESISASDVVVCVTSTSAIDAITKGVLTLVLCDDDRVLPCDLGEVRRNAPSVLDAIEKRLAGSLAGTSVPRELVDHLIASRGPDAEALLDSAVASL</sequence>
<evidence type="ECO:0008006" key="3">
    <source>
        <dbReference type="Google" id="ProtNLM"/>
    </source>
</evidence>
<evidence type="ECO:0000313" key="1">
    <source>
        <dbReference type="EMBL" id="RZU66515.1"/>
    </source>
</evidence>
<evidence type="ECO:0000313" key="2">
    <source>
        <dbReference type="Proteomes" id="UP000291483"/>
    </source>
</evidence>
<accession>A0A4Q8AR05</accession>
<reference evidence="1 2" key="1">
    <citation type="submission" date="2019-02" db="EMBL/GenBank/DDBJ databases">
        <title>Sequencing the genomes of 1000 actinobacteria strains.</title>
        <authorList>
            <person name="Klenk H.-P."/>
        </authorList>
    </citation>
    <scope>NUCLEOTIDE SEQUENCE [LARGE SCALE GENOMIC DNA]</scope>
    <source>
        <strain evidence="1 2">DSM 18319</strain>
    </source>
</reference>
<keyword evidence="2" id="KW-1185">Reference proteome</keyword>
<name>A0A4Q8AR05_9MICO</name>
<comment type="caution">
    <text evidence="1">The sequence shown here is derived from an EMBL/GenBank/DDBJ whole genome shotgun (WGS) entry which is preliminary data.</text>
</comment>
<dbReference type="EMBL" id="SHLC01000001">
    <property type="protein sequence ID" value="RZU66515.1"/>
    <property type="molecule type" value="Genomic_DNA"/>
</dbReference>
<dbReference type="AlphaFoldDB" id="A0A4Q8AR05"/>